<protein>
    <submittedName>
        <fullName evidence="2">Uncharacterized protein</fullName>
    </submittedName>
</protein>
<evidence type="ECO:0000313" key="2">
    <source>
        <dbReference type="EMBL" id="MFD0917808.1"/>
    </source>
</evidence>
<comment type="caution">
    <text evidence="2">The sequence shown here is derived from an EMBL/GenBank/DDBJ whole genome shotgun (WGS) entry which is preliminary data.</text>
</comment>
<keyword evidence="1" id="KW-0472">Membrane</keyword>
<keyword evidence="3" id="KW-1185">Reference proteome</keyword>
<evidence type="ECO:0000313" key="3">
    <source>
        <dbReference type="Proteomes" id="UP001597101"/>
    </source>
</evidence>
<proteinExistence type="predicted"/>
<keyword evidence="1" id="KW-0812">Transmembrane</keyword>
<dbReference type="RefSeq" id="WP_377213657.1">
    <property type="nucleotide sequence ID" value="NZ_JBHTJV010000025.1"/>
</dbReference>
<organism evidence="2 3">
    <name type="scientific">Pseudahrensia aquimaris</name>
    <dbReference type="NCBI Taxonomy" id="744461"/>
    <lineage>
        <taxon>Bacteria</taxon>
        <taxon>Pseudomonadati</taxon>
        <taxon>Pseudomonadota</taxon>
        <taxon>Alphaproteobacteria</taxon>
        <taxon>Hyphomicrobiales</taxon>
        <taxon>Ahrensiaceae</taxon>
        <taxon>Pseudahrensia</taxon>
    </lineage>
</organism>
<evidence type="ECO:0000256" key="1">
    <source>
        <dbReference type="SAM" id="Phobius"/>
    </source>
</evidence>
<keyword evidence="1" id="KW-1133">Transmembrane helix</keyword>
<feature type="transmembrane region" description="Helical" evidence="1">
    <location>
        <begin position="20"/>
        <end position="40"/>
    </location>
</feature>
<name>A0ABW3FJU9_9HYPH</name>
<gene>
    <name evidence="2" type="ORF">ACFQ14_15495</name>
</gene>
<accession>A0ABW3FJU9</accession>
<dbReference type="Proteomes" id="UP001597101">
    <property type="component" value="Unassembled WGS sequence"/>
</dbReference>
<dbReference type="EMBL" id="JBHTJV010000025">
    <property type="protein sequence ID" value="MFD0917808.1"/>
    <property type="molecule type" value="Genomic_DNA"/>
</dbReference>
<sequence>MSDAPMDRHMVHHTSQTGSAIVYRGLVSVIFIFSIAAIAAGRLAGRAGQGSIWSEARANAHAAAGYAVKY</sequence>
<reference evidence="3" key="1">
    <citation type="journal article" date="2019" name="Int. J. Syst. Evol. Microbiol.">
        <title>The Global Catalogue of Microorganisms (GCM) 10K type strain sequencing project: providing services to taxonomists for standard genome sequencing and annotation.</title>
        <authorList>
            <consortium name="The Broad Institute Genomics Platform"/>
            <consortium name="The Broad Institute Genome Sequencing Center for Infectious Disease"/>
            <person name="Wu L."/>
            <person name="Ma J."/>
        </authorList>
    </citation>
    <scope>NUCLEOTIDE SEQUENCE [LARGE SCALE GENOMIC DNA]</scope>
    <source>
        <strain evidence="3">CCUG 60023</strain>
    </source>
</reference>